<accession>A0AA36IPL3</accession>
<dbReference type="InterPro" id="IPR006674">
    <property type="entry name" value="HD_domain"/>
</dbReference>
<dbReference type="SUPFAM" id="SSF109604">
    <property type="entry name" value="HD-domain/PDEase-like"/>
    <property type="match status" value="1"/>
</dbReference>
<comment type="catalytic activity">
    <reaction evidence="1">
        <text>a 2'-deoxyribonucleoside 5'-phosphate + H2O = a 2'-deoxyribonucleoside + phosphate</text>
        <dbReference type="Rhea" id="RHEA:36167"/>
        <dbReference type="ChEBI" id="CHEBI:15377"/>
        <dbReference type="ChEBI" id="CHEBI:18274"/>
        <dbReference type="ChEBI" id="CHEBI:43474"/>
        <dbReference type="ChEBI" id="CHEBI:65317"/>
        <dbReference type="EC" id="3.1.3.89"/>
    </reaction>
</comment>
<dbReference type="InterPro" id="IPR009560">
    <property type="entry name" value="DUF1176"/>
</dbReference>
<evidence type="ECO:0000256" key="9">
    <source>
        <dbReference type="ARBA" id="ARBA00022801"/>
    </source>
</evidence>
<feature type="domain" description="HD" evidence="11">
    <location>
        <begin position="341"/>
        <end position="471"/>
    </location>
</feature>
<dbReference type="InterPro" id="IPR039356">
    <property type="entry name" value="YfbR/HDDC2"/>
</dbReference>
<keyword evidence="10" id="KW-0732">Signal</keyword>
<evidence type="ECO:0000313" key="12">
    <source>
        <dbReference type="EMBL" id="CAJ1391218.1"/>
    </source>
</evidence>
<dbReference type="PANTHER" id="PTHR11845">
    <property type="entry name" value="5'-DEOXYNUCLEOTIDASE HDDC2"/>
    <property type="match status" value="1"/>
</dbReference>
<reference evidence="12" key="1">
    <citation type="submission" date="2023-08" db="EMBL/GenBank/DDBJ databases">
        <authorList>
            <person name="Chen Y."/>
            <person name="Shah S."/>
            <person name="Dougan E. K."/>
            <person name="Thang M."/>
            <person name="Chan C."/>
        </authorList>
    </citation>
    <scope>NUCLEOTIDE SEQUENCE</scope>
</reference>
<dbReference type="CDD" id="cd00077">
    <property type="entry name" value="HDc"/>
    <property type="match status" value="1"/>
</dbReference>
<evidence type="ECO:0000256" key="2">
    <source>
        <dbReference type="ARBA" id="ARBA00001936"/>
    </source>
</evidence>
<comment type="subunit">
    <text evidence="6">Homodimer.</text>
</comment>
<feature type="signal peptide" evidence="10">
    <location>
        <begin position="1"/>
        <end position="17"/>
    </location>
</feature>
<evidence type="ECO:0000259" key="11">
    <source>
        <dbReference type="Pfam" id="PF13023"/>
    </source>
</evidence>
<dbReference type="EMBL" id="CAUJNA010002223">
    <property type="protein sequence ID" value="CAJ1391218.1"/>
    <property type="molecule type" value="Genomic_DNA"/>
</dbReference>
<feature type="chain" id="PRO_5041295817" description="5'-deoxynucleotidase" evidence="10">
    <location>
        <begin position="18"/>
        <end position="489"/>
    </location>
</feature>
<evidence type="ECO:0000256" key="8">
    <source>
        <dbReference type="ARBA" id="ARBA00022723"/>
    </source>
</evidence>
<dbReference type="InterPro" id="IPR003607">
    <property type="entry name" value="HD/PDEase_dom"/>
</dbReference>
<dbReference type="Pfam" id="PF13023">
    <property type="entry name" value="HD_3"/>
    <property type="match status" value="1"/>
</dbReference>
<dbReference type="GO" id="GO:0005737">
    <property type="term" value="C:cytoplasm"/>
    <property type="evidence" value="ECO:0007669"/>
    <property type="project" value="TreeGrafter"/>
</dbReference>
<dbReference type="GO" id="GO:0002953">
    <property type="term" value="F:5'-deoxynucleotidase activity"/>
    <property type="evidence" value="ECO:0007669"/>
    <property type="project" value="UniProtKB-EC"/>
</dbReference>
<evidence type="ECO:0000256" key="1">
    <source>
        <dbReference type="ARBA" id="ARBA00001638"/>
    </source>
</evidence>
<dbReference type="GO" id="GO:0046872">
    <property type="term" value="F:metal ion binding"/>
    <property type="evidence" value="ECO:0007669"/>
    <property type="project" value="UniProtKB-KW"/>
</dbReference>
<evidence type="ECO:0000256" key="10">
    <source>
        <dbReference type="SAM" id="SignalP"/>
    </source>
</evidence>
<dbReference type="Gene3D" id="1.10.3210.10">
    <property type="entry name" value="Hypothetical protein af1432"/>
    <property type="match status" value="1"/>
</dbReference>
<comment type="similarity">
    <text evidence="5">Belongs to the HDDC2 family.</text>
</comment>
<comment type="caution">
    <text evidence="12">The sequence shown here is derived from an EMBL/GenBank/DDBJ whole genome shotgun (WGS) entry which is preliminary data.</text>
</comment>
<comment type="cofactor">
    <cofactor evidence="2">
        <name>Mn(2+)</name>
        <dbReference type="ChEBI" id="CHEBI:29035"/>
    </cofactor>
</comment>
<dbReference type="AlphaFoldDB" id="A0AA36IPL3"/>
<dbReference type="Pfam" id="PF06674">
    <property type="entry name" value="DUF1176"/>
    <property type="match status" value="1"/>
</dbReference>
<dbReference type="PANTHER" id="PTHR11845:SF13">
    <property type="entry name" value="5'-DEOXYNUCLEOTIDASE HDDC2"/>
    <property type="match status" value="1"/>
</dbReference>
<keyword evidence="13" id="KW-1185">Reference proteome</keyword>
<comment type="function">
    <text evidence="4">Catalyzes the dephosphorylation of the nucleoside 5'-monophosphates deoxyadenosine monophosphate (dAMP), deoxycytidine monophosphate (dCMP), deoxyguanosine monophosphate (dGMP) and deoxythymidine monophosphate (dTMP).</text>
</comment>
<proteinExistence type="inferred from homology"/>
<gene>
    <name evidence="12" type="ORF">EVOR1521_LOCUS16482</name>
</gene>
<evidence type="ECO:0000256" key="5">
    <source>
        <dbReference type="ARBA" id="ARBA00009999"/>
    </source>
</evidence>
<dbReference type="EC" id="3.1.3.89" evidence="7"/>
<protein>
    <recommendedName>
        <fullName evidence="7">5'-deoxynucleotidase</fullName>
        <ecNumber evidence="7">3.1.3.89</ecNumber>
    </recommendedName>
</protein>
<name>A0AA36IPL3_9DINO</name>
<keyword evidence="9" id="KW-0378">Hydrolase</keyword>
<dbReference type="Proteomes" id="UP001178507">
    <property type="component" value="Unassembled WGS sequence"/>
</dbReference>
<evidence type="ECO:0000256" key="6">
    <source>
        <dbReference type="ARBA" id="ARBA00011738"/>
    </source>
</evidence>
<evidence type="ECO:0000256" key="7">
    <source>
        <dbReference type="ARBA" id="ARBA00012964"/>
    </source>
</evidence>
<organism evidence="12 13">
    <name type="scientific">Effrenium voratum</name>
    <dbReference type="NCBI Taxonomy" id="2562239"/>
    <lineage>
        <taxon>Eukaryota</taxon>
        <taxon>Sar</taxon>
        <taxon>Alveolata</taxon>
        <taxon>Dinophyceae</taxon>
        <taxon>Suessiales</taxon>
        <taxon>Symbiodiniaceae</taxon>
        <taxon>Effrenium</taxon>
    </lineage>
</organism>
<comment type="cofactor">
    <cofactor evidence="3">
        <name>Co(2+)</name>
        <dbReference type="ChEBI" id="CHEBI:48828"/>
    </cofactor>
</comment>
<sequence>MALAGLLATAMPLPADASQFKRIRDVNVSCNDALRCDLFITNARVTLFTVGFRRAAAFDAPVALYMTMREPLAAGSDVRFSIDGAEVLTVPSGAFSYRAAISEYSYANQDEVRALFGATKAGERLQVTFRTRSGQSTAPYSLSGVVAGAIFMDEVQGRVGREDALAAIGAVPAPADEGQMAAMDAVPAGLRRYYEGDGAPCADFDGTVPDPLGGFSADIDDEVRLVGLRCGSGGAYNAPFAFWTEIDGTYYRLPLPVMTDDGPGAVMVAWNAVWDAEARQVTSFFKGRGIGDCGTVTDWSIGEVGFGYGFVLAEMRVKDECDGVFDETLESWERVWPAAGVERIKDTLRSGITASGRAESVAEHSWRLCVTILSFADLLPAEIDRLKLLKLAIIHDLGEIYEGDVPAIHQNADDGRDARERADFHKLTAVLPAALRDEFRALYDEYAAAATPEAVLAKGFDKLETILQHTQGANARGRMPIRCSPKSGR</sequence>
<evidence type="ECO:0000256" key="3">
    <source>
        <dbReference type="ARBA" id="ARBA00001941"/>
    </source>
</evidence>
<evidence type="ECO:0000313" key="13">
    <source>
        <dbReference type="Proteomes" id="UP001178507"/>
    </source>
</evidence>
<keyword evidence="8" id="KW-0479">Metal-binding</keyword>
<evidence type="ECO:0000256" key="4">
    <source>
        <dbReference type="ARBA" id="ARBA00004074"/>
    </source>
</evidence>